<dbReference type="RefSeq" id="WP_216872914.1">
    <property type="nucleotide sequence ID" value="NZ_JAERQM010000001.1"/>
</dbReference>
<organism evidence="2 3">
    <name type="scientific">Falsiroseomonas oleicola</name>
    <dbReference type="NCBI Taxonomy" id="2801474"/>
    <lineage>
        <taxon>Bacteria</taxon>
        <taxon>Pseudomonadati</taxon>
        <taxon>Pseudomonadota</taxon>
        <taxon>Alphaproteobacteria</taxon>
        <taxon>Acetobacterales</taxon>
        <taxon>Roseomonadaceae</taxon>
        <taxon>Falsiroseomonas</taxon>
    </lineage>
</organism>
<dbReference type="EMBL" id="JAERQM010000001">
    <property type="protein sequence ID" value="MBU8542609.1"/>
    <property type="molecule type" value="Genomic_DNA"/>
</dbReference>
<dbReference type="InterPro" id="IPR002575">
    <property type="entry name" value="Aminoglycoside_PTrfase"/>
</dbReference>
<protein>
    <submittedName>
        <fullName evidence="2">Aminoglycoside phosphotransferase family protein</fullName>
    </submittedName>
</protein>
<comment type="caution">
    <text evidence="2">The sequence shown here is derived from an EMBL/GenBank/DDBJ whole genome shotgun (WGS) entry which is preliminary data.</text>
</comment>
<dbReference type="Proteomes" id="UP000689967">
    <property type="component" value="Unassembled WGS sequence"/>
</dbReference>
<keyword evidence="3" id="KW-1185">Reference proteome</keyword>
<dbReference type="InterPro" id="IPR051678">
    <property type="entry name" value="AGP_Transferase"/>
</dbReference>
<accession>A0ABS6H2F3</accession>
<evidence type="ECO:0000313" key="2">
    <source>
        <dbReference type="EMBL" id="MBU8542609.1"/>
    </source>
</evidence>
<dbReference type="PANTHER" id="PTHR21310:SF15">
    <property type="entry name" value="AMINOGLYCOSIDE PHOSPHOTRANSFERASE DOMAIN-CONTAINING PROTEIN"/>
    <property type="match status" value="1"/>
</dbReference>
<sequence>MAEAVPEALSAVILAAFPDLADARFTLLTDGWESQAIDVDDRLIFRFPRFERGVAALAREARMLAVIAPAVPLAVPRTHFHAGPPCFAWHAKLPGGTLVPAQYAALPEAARQRLPEDLAGFQAALHRLDPALLTEAGAGPVWDWPSPEAILREAWPRLPEVLRPVATRIATDCTALPPDPGGIVFGHFDTHGWNLAFDHAAGRLRGVFDFGSSGFGPLHRDFLAPSFIAPDLTDRMMSRYEALTGLRLDRARIALLTGLQRLMEFGESTEAQIAEFGLLRNLEDWVSRLP</sequence>
<evidence type="ECO:0000313" key="3">
    <source>
        <dbReference type="Proteomes" id="UP000689967"/>
    </source>
</evidence>
<evidence type="ECO:0000259" key="1">
    <source>
        <dbReference type="Pfam" id="PF01636"/>
    </source>
</evidence>
<feature type="domain" description="Aminoglycoside phosphotransferase" evidence="1">
    <location>
        <begin position="26"/>
        <end position="223"/>
    </location>
</feature>
<dbReference type="PANTHER" id="PTHR21310">
    <property type="entry name" value="AMINOGLYCOSIDE PHOSPHOTRANSFERASE-RELATED-RELATED"/>
    <property type="match status" value="1"/>
</dbReference>
<name>A0ABS6H2F3_9PROT</name>
<gene>
    <name evidence="2" type="ORF">JJQ90_02775</name>
</gene>
<reference evidence="2 3" key="1">
    <citation type="submission" date="2021-01" db="EMBL/GenBank/DDBJ databases">
        <title>Roseomonas sp. nov, a bacterium isolated from an oil production mixture in Yumen Oilfield.</title>
        <authorList>
            <person name="Wu D."/>
        </authorList>
    </citation>
    <scope>NUCLEOTIDE SEQUENCE [LARGE SCALE GENOMIC DNA]</scope>
    <source>
        <strain evidence="2 3">ROY-5-3</strain>
    </source>
</reference>
<dbReference type="Pfam" id="PF01636">
    <property type="entry name" value="APH"/>
    <property type="match status" value="1"/>
</dbReference>
<proteinExistence type="predicted"/>